<dbReference type="RefSeq" id="WP_131735052.1">
    <property type="nucleotide sequence ID" value="NZ_CAACYD010000007.1"/>
</dbReference>
<evidence type="ECO:0000256" key="1">
    <source>
        <dbReference type="SAM" id="MobiDB-lite"/>
    </source>
</evidence>
<dbReference type="AlphaFoldDB" id="A0ABD7V732"/>
<reference evidence="3 4" key="1">
    <citation type="submission" date="2019-02" db="EMBL/GenBank/DDBJ databases">
        <authorList>
            <consortium name="Pathogen Informatics"/>
        </authorList>
    </citation>
    <scope>NUCLEOTIDE SEQUENCE [LARGE SCALE GENOMIC DNA]</scope>
    <source>
        <strain evidence="3 4">3012STDY6756503</strain>
    </source>
</reference>
<protein>
    <recommendedName>
        <fullName evidence="5">DUF2029 domain-containing protein</fullName>
    </recommendedName>
</protein>
<sequence>MLRVGISTLGRGRAGWPAWVLMLLRGRRGQTLAYACFFVTALVMRSVSDLSTHRLWADCAIVGYGVALAVSLVSLPVLSGRRRARVAFGAATAGALLVPLALLLTGRYGVQNEVTIIEQSAAVLLSTGTPYVHDASTLDQINPYLPGMALFGVPAVVAGMVGDGLGQVWVAALTDPRIWCLLVALVSAGAALRLHRVRSRWARAAMFLSLLSPTVALEMSTSGVDLPLAGLLVLGIALAGAGRVKSAALALAGALALKWVAVIAVPVVALLVLRQEGRRRAAVFLAVCTAAFGVLLVPALVSVVDMLAQVVRFPAGVGVVATPARSPMPGVLLASTGSAGRACALVLLAVAATAIAVLVIRRPPRTTGRAYVYAGIGFVAFFLLAPTGRFGYMVIPVMLFGAAYATSRLVNRPADSGEHPAVTPDVAPPDHTTSDAMSRNDHGPFPRPCNEMPRAIIRRCTPLRSRARCPDWRGNRSVSQG</sequence>
<feature type="region of interest" description="Disordered" evidence="1">
    <location>
        <begin position="414"/>
        <end position="448"/>
    </location>
</feature>
<keyword evidence="2" id="KW-1133">Transmembrane helix</keyword>
<organism evidence="3 4">
    <name type="scientific">Gordonia paraffinivorans</name>
    <dbReference type="NCBI Taxonomy" id="175628"/>
    <lineage>
        <taxon>Bacteria</taxon>
        <taxon>Bacillati</taxon>
        <taxon>Actinomycetota</taxon>
        <taxon>Actinomycetes</taxon>
        <taxon>Mycobacteriales</taxon>
        <taxon>Gordoniaceae</taxon>
        <taxon>Gordonia</taxon>
    </lineage>
</organism>
<dbReference type="GeneID" id="60751591"/>
<evidence type="ECO:0000313" key="4">
    <source>
        <dbReference type="Proteomes" id="UP000360750"/>
    </source>
</evidence>
<feature type="transmembrane region" description="Helical" evidence="2">
    <location>
        <begin position="60"/>
        <end position="79"/>
    </location>
</feature>
<keyword evidence="2" id="KW-0472">Membrane</keyword>
<feature type="transmembrane region" description="Helical" evidence="2">
    <location>
        <begin position="248"/>
        <end position="273"/>
    </location>
</feature>
<evidence type="ECO:0008006" key="5">
    <source>
        <dbReference type="Google" id="ProtNLM"/>
    </source>
</evidence>
<feature type="transmembrane region" description="Helical" evidence="2">
    <location>
        <begin position="31"/>
        <end position="48"/>
    </location>
</feature>
<dbReference type="Proteomes" id="UP000360750">
    <property type="component" value="Unassembled WGS sequence"/>
</dbReference>
<feature type="transmembrane region" description="Helical" evidence="2">
    <location>
        <begin position="370"/>
        <end position="386"/>
    </location>
</feature>
<feature type="transmembrane region" description="Helical" evidence="2">
    <location>
        <begin position="282"/>
        <end position="304"/>
    </location>
</feature>
<evidence type="ECO:0000256" key="2">
    <source>
        <dbReference type="SAM" id="Phobius"/>
    </source>
</evidence>
<feature type="transmembrane region" description="Helical" evidence="2">
    <location>
        <begin position="338"/>
        <end position="358"/>
    </location>
</feature>
<proteinExistence type="predicted"/>
<feature type="transmembrane region" description="Helical" evidence="2">
    <location>
        <begin position="144"/>
        <end position="166"/>
    </location>
</feature>
<feature type="transmembrane region" description="Helical" evidence="2">
    <location>
        <begin position="86"/>
        <end position="104"/>
    </location>
</feature>
<feature type="transmembrane region" description="Helical" evidence="2">
    <location>
        <begin position="224"/>
        <end position="242"/>
    </location>
</feature>
<gene>
    <name evidence="3" type="ORF">NCTC8139_03621</name>
</gene>
<comment type="caution">
    <text evidence="3">The sequence shown here is derived from an EMBL/GenBank/DDBJ whole genome shotgun (WGS) entry which is preliminary data.</text>
</comment>
<evidence type="ECO:0000313" key="3">
    <source>
        <dbReference type="EMBL" id="VFA90042.1"/>
    </source>
</evidence>
<dbReference type="EMBL" id="CAACYD010000007">
    <property type="protein sequence ID" value="VFA90042.1"/>
    <property type="molecule type" value="Genomic_DNA"/>
</dbReference>
<keyword evidence="2" id="KW-0812">Transmembrane</keyword>
<name>A0ABD7V732_9ACTN</name>
<feature type="transmembrane region" description="Helical" evidence="2">
    <location>
        <begin position="178"/>
        <end position="195"/>
    </location>
</feature>
<accession>A0ABD7V732</accession>